<accession>A0A0K8TEE9</accession>
<feature type="compositionally biased region" description="Polar residues" evidence="2">
    <location>
        <begin position="515"/>
        <end position="538"/>
    </location>
</feature>
<evidence type="ECO:0000259" key="4">
    <source>
        <dbReference type="PROSITE" id="PS50200"/>
    </source>
</evidence>
<protein>
    <recommendedName>
        <fullName evidence="7">Afadin</fullName>
    </recommendedName>
</protein>
<dbReference type="Pfam" id="PF00498">
    <property type="entry name" value="FHA"/>
    <property type="match status" value="1"/>
</dbReference>
<dbReference type="CDD" id="cd01782">
    <property type="entry name" value="RA1_Afadin"/>
    <property type="match status" value="1"/>
</dbReference>
<dbReference type="PANTHER" id="PTHR10398:SF2">
    <property type="entry name" value="AFADIN"/>
    <property type="match status" value="1"/>
</dbReference>
<dbReference type="Gene3D" id="2.30.42.10">
    <property type="match status" value="1"/>
</dbReference>
<feature type="region of interest" description="Disordered" evidence="2">
    <location>
        <begin position="1100"/>
        <end position="1152"/>
    </location>
</feature>
<evidence type="ECO:0000256" key="1">
    <source>
        <dbReference type="ARBA" id="ARBA00022889"/>
    </source>
</evidence>
<feature type="compositionally biased region" description="Low complexity" evidence="2">
    <location>
        <begin position="1254"/>
        <end position="1267"/>
    </location>
</feature>
<dbReference type="InterPro" id="IPR001478">
    <property type="entry name" value="PDZ"/>
</dbReference>
<feature type="domain" description="Ras-associating" evidence="4">
    <location>
        <begin position="236"/>
        <end position="343"/>
    </location>
</feature>
<dbReference type="CDD" id="cd22711">
    <property type="entry name" value="FHA_AFDN"/>
    <property type="match status" value="1"/>
</dbReference>
<feature type="compositionally biased region" description="Pro residues" evidence="2">
    <location>
        <begin position="1848"/>
        <end position="1860"/>
    </location>
</feature>
<dbReference type="Pfam" id="PF00595">
    <property type="entry name" value="PDZ"/>
    <property type="match status" value="1"/>
</dbReference>
<dbReference type="EMBL" id="GBRD01002321">
    <property type="protein sequence ID" value="JAG63500.1"/>
    <property type="molecule type" value="Transcribed_RNA"/>
</dbReference>
<dbReference type="GO" id="GO:0007155">
    <property type="term" value="P:cell adhesion"/>
    <property type="evidence" value="ECO:0007669"/>
    <property type="project" value="UniProtKB-KW"/>
</dbReference>
<evidence type="ECO:0008006" key="7">
    <source>
        <dbReference type="Google" id="ProtNLM"/>
    </source>
</evidence>
<dbReference type="InterPro" id="IPR008984">
    <property type="entry name" value="SMAD_FHA_dom_sf"/>
</dbReference>
<feature type="compositionally biased region" description="Polar residues" evidence="2">
    <location>
        <begin position="1138"/>
        <end position="1152"/>
    </location>
</feature>
<feature type="compositionally biased region" description="Low complexity" evidence="2">
    <location>
        <begin position="1815"/>
        <end position="1837"/>
    </location>
</feature>
<feature type="region of interest" description="Disordered" evidence="2">
    <location>
        <begin position="343"/>
        <end position="362"/>
    </location>
</feature>
<feature type="compositionally biased region" description="Polar residues" evidence="2">
    <location>
        <begin position="1708"/>
        <end position="1724"/>
    </location>
</feature>
<feature type="region of interest" description="Disordered" evidence="2">
    <location>
        <begin position="1698"/>
        <end position="1731"/>
    </location>
</feature>
<dbReference type="SUPFAM" id="SSF54236">
    <property type="entry name" value="Ubiquitin-like"/>
    <property type="match status" value="2"/>
</dbReference>
<dbReference type="CDD" id="cd01781">
    <property type="entry name" value="RA2_Afadin"/>
    <property type="match status" value="1"/>
</dbReference>
<dbReference type="Pfam" id="PF01843">
    <property type="entry name" value="DIL"/>
    <property type="match status" value="1"/>
</dbReference>
<feature type="domain" description="Dilute" evidence="5">
    <location>
        <begin position="656"/>
        <end position="897"/>
    </location>
</feature>
<sequence length="1980" mass="222051">MNQEMAMVMRKNEEREALRSVIAQWNANRLDLFELSEPNQDLEFHGVMRFYFQDSGQKVATKCIRVASDATTTVVIETLIEKFRPDMRMLSIPEYALYEIHENEERRLEPEEKPLLVQLNWHKDDREGRFLLRRIDDKTNMPETFQEGGSSFRRKLSKREKKQLKKQEKMNRLKSTSGTPNDENDAGVAEKLYTELPETSFTRSISNPEAVMRRRRQQKLEKKLQQFRSKDGGPDTGGTLKIYGEALCRDVPYKTLLLSIGDTAAQVVKEMLMKYGLDKEEPIHYCLVQVNTAIDEVKDAPGNNNTINNREYILDDDECPLAILMNHPMSRGSIMFHVRRRPADYHPRKRKKKPQGKWGQPNELLDYRYEEGVDRLPFFLELNPDGSDIGGGTAKRYRLQPNVTEVGSERGSPHGHGQSLQLFGPNIQPRHCVIAHTEGIVTVTPCSRDAETYVNGQRIYETTILQNGATVKFGRIHTFRFLDPCHEERTRNRHDSSRSPHDYSYDRQSAREETSSLSVGNGPTTTSTPSANPLNYETTFDVDGNVETRSTSSQGKQEDTRSQRSISSSREGNRLSNYDRYPRGTDPILPAVLEIREETEEALLHAIITDLEPSSPAFKLAPSYTLYLIARYRASTHYRPELTPTERAHRLTLMLARVAAMIHHVIQERYCDVKGLAMWLANASELLHFLKCDRHISAFSLDAQDTLADAVQIGFRHLVACLQGELSAVMPSFLSDRDDLSHDPEDSSTASVLGVLSSAMNLLRWCRVNAALTIQLFSQLFYYINVWAFNRVVAPNSIYCSRTWGLRLKARLAQIEVWAERQGLELAADCHLARLMQAAHLLQAPKYTCDDLAALSSTCFKLNSLQLRALLQRYQPSPDEPRIPHDIVDNVVRVAENLADELARSDGREVRLEEDPELALSFLLPDDGYSCEVVRGVPPGLVDFVAPLQQAGLCRLTAQPTSNGLWTVYMGPVNSMMRSPSAMSNRSSGFVPTQHEPEVQIIKLHKSNNGMGLSIVAAKGAGQDRLGIYIKSVVKGGAADADGRLQAGDQLLKVDGQSLVGITQEKAAEYLVRTGPIVTLEVAKQGAIYHGLATLLSQPSPVMARGPRRMSERDLPSRVLSEQQNQPGRGQLPPHTPQMISSKSVPSLNTGSHELERPIMNMNQTVIGNSTMPRPNHEVFNPGYSRTSSTNSIPQKSYDGPPHLNQHQIRSRSSQNLADQRQPTLPNNHINHRPPPAGNLPNNYPSHQPPYAGQQQPVNHYQQHQPPLNIMHHQGPPPHPGYHHHPQQPQQQQQNSPVADNGERFYQNLSIYRNQDVIPNGYIPPQNGIGRGKMPSPQDERNPVNPVNKMQTNLRGSQSSLQSRSTSDGTSQVRDRPASAYLPNNYPGQLPPQGMPGRSQSSRDMLRQEAKIQEMTEEVRRREMRVTSPQHRPQVPQGGGIVGSPIQNSSLRYPAGYPEGGSYTASRIPHQPEYADSPPPPPPPPTATHPLYQPAGPQMRPDSRYAASGSDPPRGSYYPSPGNQQDKQQYYYHGTNPWQREEKEREAERRRNAARHWRDQQISELISLPQRNTQQEEHLRALKLEREFERRAEELEEDEEEDQETAERVQGLLRVAQQNDERRSLRGPAQTTNQNPPNQIISPPPSQPVQINGSINRTPLSSQVPTYNTASSAEEKARLQRLKDLKMKQAEVEAERMKKKQEEEMRSQGLQPVSSYQLSSRTQVNNTSSTITRTATATSNLRLDNLVINTPAATNNHYHNNNGYSSSQASPAGQRLDMMIGQSPNGNGNVSAPPPPERGSSFAIMSQAQSQTVRSPTTTSPTSTPNNNNNNMSTPTTATAKRVSFQDPTPPPAPSNPAPPLDNIREDPNHFINEAENMLASPTSPETPFTGNTPGVIGAQEVYRDPRQRRLAEQQHQKMMLKGPGVPEQLSFKEKMKMFAMETGEDATPKDKVKISRAQRDIDNIGSPTTPNNNSSAHGN</sequence>
<feature type="compositionally biased region" description="Basic and acidic residues" evidence="2">
    <location>
        <begin position="1404"/>
        <end position="1425"/>
    </location>
</feature>
<dbReference type="InterPro" id="IPR029071">
    <property type="entry name" value="Ubiquitin-like_domsf"/>
</dbReference>
<reference evidence="6" key="1">
    <citation type="submission" date="2014-09" db="EMBL/GenBank/DDBJ databases">
        <authorList>
            <person name="Magalhaes I.L.F."/>
            <person name="Oliveira U."/>
            <person name="Santos F.R."/>
            <person name="Vidigal T.H.D.A."/>
            <person name="Brescovit A.D."/>
            <person name="Santos A.J."/>
        </authorList>
    </citation>
    <scope>NUCLEOTIDE SEQUENCE</scope>
</reference>
<feature type="region of interest" description="Disordered" evidence="2">
    <location>
        <begin position="141"/>
        <end position="186"/>
    </location>
</feature>
<feature type="compositionally biased region" description="Pro residues" evidence="2">
    <location>
        <begin position="1477"/>
        <end position="1487"/>
    </location>
</feature>
<name>A0A0K8TEE9_LYGHE</name>
<dbReference type="PANTHER" id="PTHR10398">
    <property type="entry name" value="AFADIN"/>
    <property type="match status" value="1"/>
</dbReference>
<dbReference type="CDD" id="cd06789">
    <property type="entry name" value="PDZ_AFDN-like"/>
    <property type="match status" value="1"/>
</dbReference>
<dbReference type="Gene3D" id="2.60.200.20">
    <property type="match status" value="1"/>
</dbReference>
<dbReference type="GO" id="GO:0005912">
    <property type="term" value="C:adherens junction"/>
    <property type="evidence" value="ECO:0007669"/>
    <property type="project" value="TreeGrafter"/>
</dbReference>
<dbReference type="InterPro" id="IPR000159">
    <property type="entry name" value="RA_dom"/>
</dbReference>
<dbReference type="InterPro" id="IPR028842">
    <property type="entry name" value="Afadin"/>
</dbReference>
<feature type="domain" description="PDZ" evidence="3">
    <location>
        <begin position="1001"/>
        <end position="1086"/>
    </location>
</feature>
<dbReference type="SUPFAM" id="SSF49879">
    <property type="entry name" value="SMAD/FHA domain"/>
    <property type="match status" value="1"/>
</dbReference>
<feature type="region of interest" description="Disordered" evidence="2">
    <location>
        <begin position="1317"/>
        <end position="1558"/>
    </location>
</feature>
<feature type="compositionally biased region" description="Polar residues" evidence="2">
    <location>
        <begin position="1184"/>
        <end position="1195"/>
    </location>
</feature>
<dbReference type="InterPro" id="IPR036034">
    <property type="entry name" value="PDZ_sf"/>
</dbReference>
<evidence type="ECO:0000259" key="5">
    <source>
        <dbReference type="PROSITE" id="PS51126"/>
    </source>
</evidence>
<feature type="region of interest" description="Disordered" evidence="2">
    <location>
        <begin position="1166"/>
        <end position="1298"/>
    </location>
</feature>
<dbReference type="GO" id="GO:0007165">
    <property type="term" value="P:signal transduction"/>
    <property type="evidence" value="ECO:0007669"/>
    <property type="project" value="InterPro"/>
</dbReference>
<dbReference type="GO" id="GO:0050839">
    <property type="term" value="F:cell adhesion molecule binding"/>
    <property type="evidence" value="ECO:0007669"/>
    <property type="project" value="TreeGrafter"/>
</dbReference>
<dbReference type="FunFam" id="3.10.20.90:FF:000033">
    <property type="entry name" value="afadin isoform X1"/>
    <property type="match status" value="1"/>
</dbReference>
<dbReference type="PROSITE" id="PS50106">
    <property type="entry name" value="PDZ"/>
    <property type="match status" value="1"/>
</dbReference>
<dbReference type="SUPFAM" id="SSF50156">
    <property type="entry name" value="PDZ domain-like"/>
    <property type="match status" value="1"/>
</dbReference>
<feature type="compositionally biased region" description="Basic and acidic residues" evidence="2">
    <location>
        <begin position="1947"/>
        <end position="1963"/>
    </location>
</feature>
<keyword evidence="1" id="KW-0130">Cell adhesion</keyword>
<feature type="region of interest" description="Disordered" evidence="2">
    <location>
        <begin position="1615"/>
        <end position="1676"/>
    </location>
</feature>
<dbReference type="SMART" id="SM00228">
    <property type="entry name" value="PDZ"/>
    <property type="match status" value="1"/>
</dbReference>
<evidence type="ECO:0000256" key="2">
    <source>
        <dbReference type="SAM" id="MobiDB-lite"/>
    </source>
</evidence>
<dbReference type="InterPro" id="IPR002710">
    <property type="entry name" value="Dilute_dom"/>
</dbReference>
<evidence type="ECO:0000259" key="3">
    <source>
        <dbReference type="PROSITE" id="PS50106"/>
    </source>
</evidence>
<dbReference type="PROSITE" id="PS51126">
    <property type="entry name" value="DILUTE"/>
    <property type="match status" value="1"/>
</dbReference>
<feature type="compositionally biased region" description="Polar residues" evidence="2">
    <location>
        <begin position="1205"/>
        <end position="1229"/>
    </location>
</feature>
<feature type="domain" description="Ras-associating" evidence="4">
    <location>
        <begin position="44"/>
        <end position="137"/>
    </location>
</feature>
<dbReference type="InterPro" id="IPR037977">
    <property type="entry name" value="CBD_Afadin"/>
</dbReference>
<feature type="compositionally biased region" description="Polar residues" evidence="2">
    <location>
        <begin position="1966"/>
        <end position="1980"/>
    </location>
</feature>
<dbReference type="SMART" id="SM01132">
    <property type="entry name" value="DIL"/>
    <property type="match status" value="1"/>
</dbReference>
<dbReference type="SMART" id="SM00240">
    <property type="entry name" value="FHA"/>
    <property type="match status" value="1"/>
</dbReference>
<feature type="compositionally biased region" description="Polar residues" evidence="2">
    <location>
        <begin position="563"/>
        <end position="576"/>
    </location>
</feature>
<organism evidence="6">
    <name type="scientific">Lygus hesperus</name>
    <name type="common">Western plant bug</name>
    <dbReference type="NCBI Taxonomy" id="30085"/>
    <lineage>
        <taxon>Eukaryota</taxon>
        <taxon>Metazoa</taxon>
        <taxon>Ecdysozoa</taxon>
        <taxon>Arthropoda</taxon>
        <taxon>Hexapoda</taxon>
        <taxon>Insecta</taxon>
        <taxon>Pterygota</taxon>
        <taxon>Neoptera</taxon>
        <taxon>Paraneoptera</taxon>
        <taxon>Hemiptera</taxon>
        <taxon>Heteroptera</taxon>
        <taxon>Panheteroptera</taxon>
        <taxon>Cimicomorpha</taxon>
        <taxon>Miridae</taxon>
        <taxon>Mirini</taxon>
        <taxon>Lygus</taxon>
    </lineage>
</organism>
<dbReference type="FunFam" id="2.30.42.10:FF:000032">
    <property type="entry name" value="Afadin isoform A"/>
    <property type="match status" value="1"/>
</dbReference>
<proteinExistence type="predicted"/>
<evidence type="ECO:0000313" key="6">
    <source>
        <dbReference type="EMBL" id="JAG63500.1"/>
    </source>
</evidence>
<feature type="region of interest" description="Disordered" evidence="2">
    <location>
        <begin position="488"/>
        <end position="582"/>
    </location>
</feature>
<dbReference type="Gene3D" id="3.10.20.90">
    <property type="entry name" value="Phosphatidylinositol 3-kinase Catalytic Subunit, Chain A, domain 1"/>
    <property type="match status" value="2"/>
</dbReference>
<dbReference type="Pfam" id="PF00788">
    <property type="entry name" value="RA"/>
    <property type="match status" value="2"/>
</dbReference>
<feature type="compositionally biased region" description="Basic residues" evidence="2">
    <location>
        <begin position="152"/>
        <end position="164"/>
    </location>
</feature>
<dbReference type="PROSITE" id="PS50200">
    <property type="entry name" value="RA"/>
    <property type="match status" value="2"/>
</dbReference>
<feature type="compositionally biased region" description="Low complexity" evidence="2">
    <location>
        <begin position="1354"/>
        <end position="1371"/>
    </location>
</feature>
<dbReference type="CDD" id="cd15471">
    <property type="entry name" value="Myo5p-like_CBD_afadin"/>
    <property type="match status" value="1"/>
</dbReference>
<dbReference type="InterPro" id="IPR000253">
    <property type="entry name" value="FHA_dom"/>
</dbReference>
<feature type="compositionally biased region" description="Basic and acidic residues" evidence="2">
    <location>
        <begin position="1539"/>
        <end position="1558"/>
    </location>
</feature>
<dbReference type="SMART" id="SM00314">
    <property type="entry name" value="RA"/>
    <property type="match status" value="2"/>
</dbReference>
<feature type="region of interest" description="Disordered" evidence="2">
    <location>
        <begin position="1942"/>
        <end position="1980"/>
    </location>
</feature>
<feature type="compositionally biased region" description="Polar residues" evidence="2">
    <location>
        <begin position="1653"/>
        <end position="1672"/>
    </location>
</feature>
<feature type="compositionally biased region" description="Basic and acidic residues" evidence="2">
    <location>
        <begin position="488"/>
        <end position="514"/>
    </location>
</feature>
<feature type="region of interest" description="Disordered" evidence="2">
    <location>
        <begin position="1777"/>
        <end position="1867"/>
    </location>
</feature>
<feature type="compositionally biased region" description="Polar residues" evidence="2">
    <location>
        <begin position="1803"/>
        <end position="1814"/>
    </location>
</feature>
<dbReference type="GO" id="GO:0032880">
    <property type="term" value="P:regulation of protein localization"/>
    <property type="evidence" value="ECO:0007669"/>
    <property type="project" value="TreeGrafter"/>
</dbReference>